<dbReference type="InterPro" id="IPR031320">
    <property type="entry name" value="GAGE"/>
</dbReference>
<sequence length="856" mass="96916">MTGRARARSRGRARGQETAAPGAAQPSEPASAEAPPSEVKVGRGRQKTAPGPFTEEALFQISCGFQQLKLGERGGHRRDFNDAGINTRQAIEHVRESKSGMSGRAIQLSANYFRILSCPQWVLYQYHVDFKPPMDSRRLRSALLYQHEAALGSARCFDGAQLFLPHRLHSKETVLYSETRNAEKVQITVTLTNELPPVSPVCIQFYNIIFRRILGMLDMQQIGRNYYNPNDPLDIPKHRLTVWPGYSTTILPYESSIMLCTDVSHKVLRSETVLDFMVNLKQHCPGERFPDICAKELIGLIVLTKYNNKTYKIDDIAWDHTPQNTFKRGDTDVSFRNYYKTQYNLEITDLNQVLLISHVKKMGPSGGPPPGPALLVPELCYLTGLTDKMRADFHIMKDLDAHTKLTPEERAERLTRFSLRIQKTGDAQAELGKWGLNFDTQLLELNGRVLPGERLFQGSKWYDYDPLRAEWAREMRGVPLISAPPLTNWLLFTTRRNSNEAQGLLLNLIKVSSQFGIRDCMKKPVMIEYEDHQDSLLRALQHNVGPETQMVVVVLSSNRKDKYDSVKKYLCVDCPTPSQCVLSRTLSKPQTLMTVATKIALQMACKMGGELWSVEIPLKQLMVVGIDCYHDTAGGKRSIGALVASLNQSMSRWFSRCVLQHKGQEIMDGLKKCLTGALKDYLKFNNCLPSRIIVYRDGVGDGQLHSVVNYEVAQILDAIKSMGEDYMPKLGVVVVKKRISSRFFAHINGKVSNPPPGTVVDTDVTRPEWYDFYIISQAVRSGSVSPTHYNVVYDTSGLKPDHMQRLTYKLCHMYYNWQGIIRVPAPCQYAHKLAFLVGQSIHREPNVKLDDLLFYF</sequence>
<dbReference type="Pfam" id="PF08699">
    <property type="entry name" value="ArgoL1"/>
    <property type="match status" value="1"/>
</dbReference>
<keyword evidence="4" id="KW-0221">Differentiation</keyword>
<reference evidence="13" key="1">
    <citation type="journal article" date="2018" name="Gene">
        <title>Molecular characterization and expression of Piwil1 and Piwil2 during gonadal development and treatment with HCG and LHRH-A2 in Odontobutis potamophila.</title>
        <authorList>
            <person name="Zhao C."/>
            <person name="Zhu W."/>
            <person name="Yin S."/>
            <person name="Cao Q."/>
            <person name="Zhang H."/>
            <person name="Wen X."/>
            <person name="Zhang G."/>
            <person name="Xie W."/>
            <person name="Chen S."/>
        </authorList>
    </citation>
    <scope>NUCLEOTIDE SEQUENCE</scope>
</reference>
<feature type="compositionally biased region" description="Basic residues" evidence="10">
    <location>
        <begin position="1"/>
        <end position="13"/>
    </location>
</feature>
<dbReference type="PROSITE" id="PS50821">
    <property type="entry name" value="PAZ"/>
    <property type="match status" value="1"/>
</dbReference>
<dbReference type="Pfam" id="PF23278">
    <property type="entry name" value="Piwi_N"/>
    <property type="match status" value="1"/>
</dbReference>
<dbReference type="Gene3D" id="3.40.50.2300">
    <property type="match status" value="1"/>
</dbReference>
<dbReference type="AlphaFoldDB" id="A0A2I7N9T0"/>
<evidence type="ECO:0000256" key="3">
    <source>
        <dbReference type="ARBA" id="ARBA00022490"/>
    </source>
</evidence>
<feature type="domain" description="PAZ" evidence="11">
    <location>
        <begin position="272"/>
        <end position="384"/>
    </location>
</feature>
<evidence type="ECO:0000259" key="11">
    <source>
        <dbReference type="PROSITE" id="PS50821"/>
    </source>
</evidence>
<dbReference type="FunFam" id="3.30.420.10:FF:000014">
    <property type="entry name" value="Piwi-like RNA-mediated gene silencing 1"/>
    <property type="match status" value="1"/>
</dbReference>
<dbReference type="GO" id="GO:0043186">
    <property type="term" value="C:P granule"/>
    <property type="evidence" value="ECO:0007669"/>
    <property type="project" value="UniProtKB-ARBA"/>
</dbReference>
<dbReference type="GO" id="GO:0031047">
    <property type="term" value="P:regulatory ncRNA-mediated gene silencing"/>
    <property type="evidence" value="ECO:0007669"/>
    <property type="project" value="UniProtKB-KW"/>
</dbReference>
<comment type="subcellular location">
    <subcellularLocation>
        <location evidence="1">Cytoplasm</location>
    </subcellularLocation>
</comment>
<dbReference type="Pfam" id="PF02171">
    <property type="entry name" value="Piwi"/>
    <property type="match status" value="1"/>
</dbReference>
<evidence type="ECO:0000256" key="8">
    <source>
        <dbReference type="ARBA" id="ARBA00023254"/>
    </source>
</evidence>
<keyword evidence="8" id="KW-0469">Meiosis</keyword>
<dbReference type="Pfam" id="PF05831">
    <property type="entry name" value="GAGE"/>
    <property type="match status" value="1"/>
</dbReference>
<dbReference type="InterPro" id="IPR036397">
    <property type="entry name" value="RNaseH_sf"/>
</dbReference>
<dbReference type="InterPro" id="IPR012337">
    <property type="entry name" value="RNaseH-like_sf"/>
</dbReference>
<evidence type="ECO:0000256" key="7">
    <source>
        <dbReference type="ARBA" id="ARBA00023158"/>
    </source>
</evidence>
<dbReference type="GO" id="GO:0030154">
    <property type="term" value="P:cell differentiation"/>
    <property type="evidence" value="ECO:0007669"/>
    <property type="project" value="UniProtKB-KW"/>
</dbReference>
<feature type="region of interest" description="Disordered" evidence="10">
    <location>
        <begin position="1"/>
        <end position="50"/>
    </location>
</feature>
<dbReference type="Gene3D" id="2.170.260.10">
    <property type="entry name" value="paz domain"/>
    <property type="match status" value="1"/>
</dbReference>
<dbReference type="CDD" id="cd04658">
    <property type="entry name" value="Piwi_piwi-like_Euk"/>
    <property type="match status" value="1"/>
</dbReference>
<gene>
    <name evidence="13" type="primary">piwil1</name>
</gene>
<evidence type="ECO:0000256" key="9">
    <source>
        <dbReference type="ARBA" id="ARBA00038291"/>
    </source>
</evidence>
<name>A0A2I7N9T0_9GOBI</name>
<dbReference type="SUPFAM" id="SSF53098">
    <property type="entry name" value="Ribonuclease H-like"/>
    <property type="match status" value="1"/>
</dbReference>
<evidence type="ECO:0000256" key="5">
    <source>
        <dbReference type="ARBA" id="ARBA00022845"/>
    </source>
</evidence>
<evidence type="ECO:0000256" key="10">
    <source>
        <dbReference type="SAM" id="MobiDB-lite"/>
    </source>
</evidence>
<evidence type="ECO:0000256" key="6">
    <source>
        <dbReference type="ARBA" id="ARBA00022884"/>
    </source>
</evidence>
<keyword evidence="7" id="KW-0943">RNA-mediated gene silencing</keyword>
<dbReference type="InterPro" id="IPR003165">
    <property type="entry name" value="Piwi"/>
</dbReference>
<feature type="compositionally biased region" description="Low complexity" evidence="10">
    <location>
        <begin position="19"/>
        <end position="38"/>
    </location>
</feature>
<dbReference type="SUPFAM" id="SSF101690">
    <property type="entry name" value="PAZ domain"/>
    <property type="match status" value="1"/>
</dbReference>
<dbReference type="FunFam" id="2.170.260.10:FF:000003">
    <property type="entry name" value="Piwi-like RNA-mediated gene silencing 2"/>
    <property type="match status" value="1"/>
</dbReference>
<dbReference type="InterPro" id="IPR036085">
    <property type="entry name" value="PAZ_dom_sf"/>
</dbReference>
<evidence type="ECO:0000256" key="2">
    <source>
        <dbReference type="ARBA" id="ARBA00022473"/>
    </source>
</evidence>
<keyword evidence="6" id="KW-0694">RNA-binding</keyword>
<dbReference type="GO" id="GO:0051321">
    <property type="term" value="P:meiotic cell cycle"/>
    <property type="evidence" value="ECO:0007669"/>
    <property type="project" value="UniProtKB-KW"/>
</dbReference>
<feature type="domain" description="Piwi" evidence="12">
    <location>
        <begin position="550"/>
        <end position="842"/>
    </location>
</feature>
<keyword evidence="3" id="KW-0963">Cytoplasm</keyword>
<dbReference type="GO" id="GO:0003723">
    <property type="term" value="F:RNA binding"/>
    <property type="evidence" value="ECO:0007669"/>
    <property type="project" value="UniProtKB-KW"/>
</dbReference>
<dbReference type="Pfam" id="PF02170">
    <property type="entry name" value="PAZ"/>
    <property type="match status" value="1"/>
</dbReference>
<organism evidence="13">
    <name type="scientific">Odontobutis potamophilus</name>
    <dbReference type="NCBI Taxonomy" id="3358257"/>
    <lineage>
        <taxon>Eukaryota</taxon>
        <taxon>Metazoa</taxon>
        <taxon>Chordata</taxon>
        <taxon>Craniata</taxon>
        <taxon>Vertebrata</taxon>
        <taxon>Euteleostomi</taxon>
        <taxon>Actinopterygii</taxon>
        <taxon>Neopterygii</taxon>
        <taxon>Teleostei</taxon>
        <taxon>Neoteleostei</taxon>
        <taxon>Acanthomorphata</taxon>
        <taxon>Gobiaria</taxon>
        <taxon>Gobiiformes</taxon>
        <taxon>Gobioidei</taxon>
        <taxon>Odontobutidae</taxon>
        <taxon>Odontobutis</taxon>
    </lineage>
</organism>
<dbReference type="CDD" id="cd02845">
    <property type="entry name" value="PAZ_piwi_like"/>
    <property type="match status" value="1"/>
</dbReference>
<keyword evidence="2" id="KW-0217">Developmental protein</keyword>
<evidence type="ECO:0000256" key="4">
    <source>
        <dbReference type="ARBA" id="ARBA00022782"/>
    </source>
</evidence>
<dbReference type="PROSITE" id="PS50822">
    <property type="entry name" value="PIWI"/>
    <property type="match status" value="1"/>
</dbReference>
<protein>
    <submittedName>
        <fullName evidence="13">Piwi-like RNA-mediated protein silencing 1</fullName>
    </submittedName>
</protein>
<comment type="similarity">
    <text evidence="9">Belongs to the argonaute family. Piwi subfamily.</text>
</comment>
<keyword evidence="5" id="KW-0810">Translation regulation</keyword>
<dbReference type="SMART" id="SM00949">
    <property type="entry name" value="PAZ"/>
    <property type="match status" value="1"/>
</dbReference>
<evidence type="ECO:0000259" key="12">
    <source>
        <dbReference type="PROSITE" id="PS50822"/>
    </source>
</evidence>
<dbReference type="InterPro" id="IPR003100">
    <property type="entry name" value="PAZ_dom"/>
</dbReference>
<proteinExistence type="evidence at transcript level"/>
<dbReference type="SMART" id="SM01379">
    <property type="entry name" value="GAGE"/>
    <property type="match status" value="1"/>
</dbReference>
<dbReference type="Gene3D" id="3.30.420.10">
    <property type="entry name" value="Ribonuclease H-like superfamily/Ribonuclease H"/>
    <property type="match status" value="1"/>
</dbReference>
<dbReference type="PANTHER" id="PTHR22891">
    <property type="entry name" value="EUKARYOTIC TRANSLATION INITIATION FACTOR 2C"/>
    <property type="match status" value="1"/>
</dbReference>
<dbReference type="InterPro" id="IPR014811">
    <property type="entry name" value="ArgoL1"/>
</dbReference>
<evidence type="ECO:0000256" key="1">
    <source>
        <dbReference type="ARBA" id="ARBA00004496"/>
    </source>
</evidence>
<dbReference type="GO" id="GO:0006417">
    <property type="term" value="P:regulation of translation"/>
    <property type="evidence" value="ECO:0007669"/>
    <property type="project" value="UniProtKB-KW"/>
</dbReference>
<evidence type="ECO:0000313" key="13">
    <source>
        <dbReference type="EMBL" id="AUR53213.1"/>
    </source>
</evidence>
<dbReference type="SMART" id="SM00950">
    <property type="entry name" value="Piwi"/>
    <property type="match status" value="1"/>
</dbReference>
<accession>A0A2I7N9T0</accession>
<dbReference type="EMBL" id="MF346061">
    <property type="protein sequence ID" value="AUR53213.1"/>
    <property type="molecule type" value="mRNA"/>
</dbReference>